<keyword evidence="2" id="KW-0472">Membrane</keyword>
<keyword evidence="2" id="KW-1133">Transmembrane helix</keyword>
<dbReference type="Proteomes" id="UP000029072">
    <property type="component" value="Unassembled WGS sequence"/>
</dbReference>
<dbReference type="EMBL" id="JGYS01000006">
    <property type="protein sequence ID" value="KFI55200.1"/>
    <property type="molecule type" value="Genomic_DNA"/>
</dbReference>
<dbReference type="STRING" id="1437609.BCAL_1218"/>
<feature type="region of interest" description="Disordered" evidence="1">
    <location>
        <begin position="730"/>
        <end position="757"/>
    </location>
</feature>
<reference evidence="5 6" key="1">
    <citation type="submission" date="2014-03" db="EMBL/GenBank/DDBJ databases">
        <title>Genomics of Bifidobacteria.</title>
        <authorList>
            <person name="Ventura M."/>
            <person name="Milani C."/>
            <person name="Lugli G.A."/>
        </authorList>
    </citation>
    <scope>NUCLEOTIDE SEQUENCE [LARGE SCALE GENOMIC DNA]</scope>
    <source>
        <strain evidence="5 6">DSM 23973</strain>
    </source>
</reference>
<dbReference type="AlphaFoldDB" id="A0A087A8V0"/>
<feature type="transmembrane region" description="Helical" evidence="2">
    <location>
        <begin position="539"/>
        <end position="560"/>
    </location>
</feature>
<feature type="domain" description="DUF2207" evidence="3">
    <location>
        <begin position="44"/>
        <end position="278"/>
    </location>
</feature>
<feature type="domain" description="Predicted membrane protein YciQ-like C-terminal" evidence="4">
    <location>
        <begin position="359"/>
        <end position="646"/>
    </location>
</feature>
<dbReference type="Pfam" id="PF09972">
    <property type="entry name" value="DUF2207"/>
    <property type="match status" value="1"/>
</dbReference>
<protein>
    <recommendedName>
        <fullName evidence="7">DUF2207 domain-containing protein</fullName>
    </recommendedName>
</protein>
<evidence type="ECO:0000256" key="2">
    <source>
        <dbReference type="SAM" id="Phobius"/>
    </source>
</evidence>
<accession>A0A087A8V0</accession>
<feature type="transmembrane region" description="Helical" evidence="2">
    <location>
        <begin position="12"/>
        <end position="33"/>
    </location>
</feature>
<dbReference type="eggNOG" id="COG4907">
    <property type="taxonomic scope" value="Bacteria"/>
</dbReference>
<dbReference type="OrthoDB" id="3223373at2"/>
<keyword evidence="2" id="KW-0812">Transmembrane</keyword>
<sequence length="757" mass="81821">MRNRIVRAALQSVLITLIIALIVGGAAFIVTVADDDSASLSYRSIDYEATATKDGDLKITQRLDYKLRSRDDEDGNTKPWKQLYWRYTLDPSNLIDITDIRVRNVDTGQAFTQTEFRNPNQVGDTSWDSDYANRWYIVDVTGGDSNPQPYEPGSNLAPNTQPGRRIIEIGWNIPATDNAKSLKIDVSFTMRGVATKYDDVTTFQWEPIAKENEVPAGKVTGVVRFPEGTGSSGAPDASDPTVPHTWLHTANTNEVTRESDGTMHFTVYDLKVGGYINVIGAFDSARAGDVARTAAGGRLQSLNDEEDAKARYAADRKRDSARVTVMVWAGSVVLAIALGIWGVLGALYTLRAARYKGNIEYWRDKPGISPDSAARLVDVFDAAGSSIHPSGKLDDRSLSATVMSLAVKKAIALYPGPSDLYRDLDMAHADPAAIAQRIGRQTRRVRAAQSTTTVVILPAALAVPYDPRRKTLELSRSESACLDLLVDISRRVGGPVFDFVQMKHACEDWKTGYQSLERFRTTVRDEFAQLGATRSVSGYYVLPAVLETMLGVVCFIFNLAFAGNAVAALCFGLPPFAIGLFCALAGVEDVPTPAGQEYGGRCLGLRRYMVDFSDFTDRGVPDLALWDWYMVYAAAFGISREAIAQLAKAYPQVRDSEWLDEHASDSLWYWTYRPYLWNAGYSGSDRSGGGSTGDFAFGGDSFASGLSDLGTQISAGFADISSTIRAAAPSSSSGSSSFGGGFDGGGGGSGGGTSGGR</sequence>
<evidence type="ECO:0000256" key="1">
    <source>
        <dbReference type="SAM" id="MobiDB-lite"/>
    </source>
</evidence>
<evidence type="ECO:0000313" key="6">
    <source>
        <dbReference type="Proteomes" id="UP000029072"/>
    </source>
</evidence>
<gene>
    <name evidence="5" type="ORF">BCAL_1218</name>
</gene>
<feature type="transmembrane region" description="Helical" evidence="2">
    <location>
        <begin position="325"/>
        <end position="350"/>
    </location>
</feature>
<dbReference type="Pfam" id="PF20990">
    <property type="entry name" value="DUF2207_C"/>
    <property type="match status" value="1"/>
</dbReference>
<name>A0A087A8V0_9BIFI</name>
<feature type="compositionally biased region" description="Gly residues" evidence="1">
    <location>
        <begin position="737"/>
        <end position="757"/>
    </location>
</feature>
<dbReference type="InterPro" id="IPR018702">
    <property type="entry name" value="DUF2207"/>
</dbReference>
<feature type="transmembrane region" description="Helical" evidence="2">
    <location>
        <begin position="566"/>
        <end position="587"/>
    </location>
</feature>
<evidence type="ECO:0008006" key="7">
    <source>
        <dbReference type="Google" id="ProtNLM"/>
    </source>
</evidence>
<dbReference type="RefSeq" id="WP_043164652.1">
    <property type="nucleotide sequence ID" value="NZ_JDUV01000003.1"/>
</dbReference>
<evidence type="ECO:0000313" key="5">
    <source>
        <dbReference type="EMBL" id="KFI55200.1"/>
    </source>
</evidence>
<evidence type="ECO:0000259" key="3">
    <source>
        <dbReference type="Pfam" id="PF09972"/>
    </source>
</evidence>
<evidence type="ECO:0000259" key="4">
    <source>
        <dbReference type="Pfam" id="PF20990"/>
    </source>
</evidence>
<dbReference type="InterPro" id="IPR048389">
    <property type="entry name" value="YciQ-like_C"/>
</dbReference>
<proteinExistence type="predicted"/>
<organism evidence="5 6">
    <name type="scientific">Bifidobacterium callitrichos DSM 23973</name>
    <dbReference type="NCBI Taxonomy" id="1437609"/>
    <lineage>
        <taxon>Bacteria</taxon>
        <taxon>Bacillati</taxon>
        <taxon>Actinomycetota</taxon>
        <taxon>Actinomycetes</taxon>
        <taxon>Bifidobacteriales</taxon>
        <taxon>Bifidobacteriaceae</taxon>
        <taxon>Bifidobacterium</taxon>
    </lineage>
</organism>
<comment type="caution">
    <text evidence="5">The sequence shown here is derived from an EMBL/GenBank/DDBJ whole genome shotgun (WGS) entry which is preliminary data.</text>
</comment>